<dbReference type="AlphaFoldDB" id="A0A0A9TU38"/>
<organism evidence="1">
    <name type="scientific">Arundo donax</name>
    <name type="common">Giant reed</name>
    <name type="synonym">Donax arundinaceus</name>
    <dbReference type="NCBI Taxonomy" id="35708"/>
    <lineage>
        <taxon>Eukaryota</taxon>
        <taxon>Viridiplantae</taxon>
        <taxon>Streptophyta</taxon>
        <taxon>Embryophyta</taxon>
        <taxon>Tracheophyta</taxon>
        <taxon>Spermatophyta</taxon>
        <taxon>Magnoliopsida</taxon>
        <taxon>Liliopsida</taxon>
        <taxon>Poales</taxon>
        <taxon>Poaceae</taxon>
        <taxon>PACMAD clade</taxon>
        <taxon>Arundinoideae</taxon>
        <taxon>Arundineae</taxon>
        <taxon>Arundo</taxon>
    </lineage>
</organism>
<reference evidence="1" key="2">
    <citation type="journal article" date="2015" name="Data Brief">
        <title>Shoot transcriptome of the giant reed, Arundo donax.</title>
        <authorList>
            <person name="Barrero R.A."/>
            <person name="Guerrero F.D."/>
            <person name="Moolhuijzen P."/>
            <person name="Goolsby J.A."/>
            <person name="Tidwell J."/>
            <person name="Bellgard S.E."/>
            <person name="Bellgard M.I."/>
        </authorList>
    </citation>
    <scope>NUCLEOTIDE SEQUENCE</scope>
    <source>
        <tissue evidence="1">Shoot tissue taken approximately 20 cm above the soil surface</tissue>
    </source>
</reference>
<evidence type="ECO:0000313" key="1">
    <source>
        <dbReference type="EMBL" id="JAE23495.1"/>
    </source>
</evidence>
<name>A0A0A9TU38_ARUDO</name>
<dbReference type="EMBL" id="GBRH01174401">
    <property type="protein sequence ID" value="JAE23495.1"/>
    <property type="molecule type" value="Transcribed_RNA"/>
</dbReference>
<proteinExistence type="predicted"/>
<protein>
    <submittedName>
        <fullName evidence="1">Uncharacterized protein</fullName>
    </submittedName>
</protein>
<sequence>MHCKFQLSFTYVYDLFVVNIYLIGAPNTPFIEYEIPQYKL</sequence>
<reference evidence="1" key="1">
    <citation type="submission" date="2014-09" db="EMBL/GenBank/DDBJ databases">
        <authorList>
            <person name="Magalhaes I.L.F."/>
            <person name="Oliveira U."/>
            <person name="Santos F.R."/>
            <person name="Vidigal T.H.D.A."/>
            <person name="Brescovit A.D."/>
            <person name="Santos A.J."/>
        </authorList>
    </citation>
    <scope>NUCLEOTIDE SEQUENCE</scope>
    <source>
        <tissue evidence="1">Shoot tissue taken approximately 20 cm above the soil surface</tissue>
    </source>
</reference>
<accession>A0A0A9TU38</accession>